<keyword evidence="8 12" id="KW-0175">Coiled coil</keyword>
<name>A0A2T9ZGV0_9FUNG</name>
<feature type="coiled-coil region" evidence="12">
    <location>
        <begin position="700"/>
        <end position="873"/>
    </location>
</feature>
<dbReference type="GO" id="GO:0003697">
    <property type="term" value="F:single-stranded DNA binding"/>
    <property type="evidence" value="ECO:0007669"/>
    <property type="project" value="TreeGrafter"/>
</dbReference>
<dbReference type="GO" id="GO:0005634">
    <property type="term" value="C:nucleus"/>
    <property type="evidence" value="ECO:0007669"/>
    <property type="project" value="UniProtKB-SubCell"/>
</dbReference>
<reference evidence="15 16" key="1">
    <citation type="journal article" date="2018" name="MBio">
        <title>Comparative Genomics Reveals the Core Gene Toolbox for the Fungus-Insect Symbiosis.</title>
        <authorList>
            <person name="Wang Y."/>
            <person name="Stata M."/>
            <person name="Wang W."/>
            <person name="Stajich J.E."/>
            <person name="White M.M."/>
            <person name="Moncalvo J.M."/>
        </authorList>
    </citation>
    <scope>NUCLEOTIDE SEQUENCE [LARGE SCALE GENOMIC DNA]</scope>
    <source>
        <strain evidence="15 16">SC-DP-2</strain>
    </source>
</reference>
<dbReference type="GO" id="GO:0003684">
    <property type="term" value="F:damaged DNA binding"/>
    <property type="evidence" value="ECO:0007669"/>
    <property type="project" value="TreeGrafter"/>
</dbReference>
<evidence type="ECO:0000313" key="15">
    <source>
        <dbReference type="EMBL" id="PVV03804.1"/>
    </source>
</evidence>
<dbReference type="InterPro" id="IPR038729">
    <property type="entry name" value="Rad50/SbcC_AAA"/>
</dbReference>
<sequence length="1074" mass="122354">MARRKLQENEREEKGKKVKHSVELEPFSDTEGEEITESRLGIIQKIELIDFMCHSHLLVELGSRLNFINGENGSGKSAILTAITIALGGADAYKPNEYGSIIHVERAILRDSKSTSYKLKNGVSGNIVSSKKSELTAIVDHLAIQIENPVNILSQDASREFLASTKPEQLYKWFLKGTQLEQLSEDLETVRETVGIVEKHISRWQENLPDLKAKKNEWEQKYQMLTQARELILNMQTKEEKLAWSFVSDAEKSKKKCSSMVKAEKEKLEGLRSKINNENKKIETIRSIISEKQKSLKDVMCRNEPIIAKKSELLQTESGIKAELRALKSNEIEINNDAKEYRNRSEALSKKIEIEKKRILEGQEAEKERIENLKLKLKEEIEEINNRLKSGKIKQQSLDAEITKFQRSLATLSDSSDQIKIKIAERRREIERLKLQSKDSLSAFGRGVSQVLAEIPKIPWKGSTPVGPLGKFVRLKELKWNVVIETVLDKSLNMFMVDNHQDRNTLDNLMRKCDCQSGILICKPDLFDYSVGEPDPSFNTVLRTIEVRDEVIKRQLINLNRIEQILLVEVRSKADDIMQSNQGRFPRNVVACFTVDGFQVGSRTGGFSTLAANLVRPSGRLAADLSLIMERHKSVIAELTKELENKAREGSNIRAQVSEYNQESKNIDLERRNGIRRIDTINEELGKIDLEMIERAPANIMALEAELREVGSSLEIVRRQFADLLNVKAKLNQQLTQVKASISELNNDMSQTDSMLSNIQEEIDSEIKISDNLLKNIEYLKKKVSAKEEDIEKMESNETMLDKEIETLTKQACLVCTERPELESDVSSAQLQADIEALSKTIREIESTQKQSVEEITKKAQRHISEYNTAKKQLKQMIHYVNILKEAYQIRLKRWMIFRDSMTVRIKSQFTLHLYRRGYAGNLEFDHEARMLIPRVHTDNDLALMVANESTEDGDAGVEENSISGNKKGSKSSNNVQAFFNHRKDTKTLSGGEKSFTTISFLLSLWEAMSCPIRALDEFDVFMDAANRAISMRMIVKSARCSPDTQFIIISPQDMTIKPAADIKILMLNSPDRS</sequence>
<dbReference type="Gene3D" id="3.40.50.300">
    <property type="entry name" value="P-loop containing nucleotide triphosphate hydrolases"/>
    <property type="match status" value="2"/>
</dbReference>
<dbReference type="GO" id="GO:0016887">
    <property type="term" value="F:ATP hydrolysis activity"/>
    <property type="evidence" value="ECO:0007669"/>
    <property type="project" value="InterPro"/>
</dbReference>
<feature type="region of interest" description="Disordered" evidence="13">
    <location>
        <begin position="953"/>
        <end position="972"/>
    </location>
</feature>
<comment type="caution">
    <text evidence="15">The sequence shown here is derived from an EMBL/GenBank/DDBJ whole genome shotgun (WGS) entry which is preliminary data.</text>
</comment>
<evidence type="ECO:0000256" key="3">
    <source>
        <dbReference type="ARBA" id="ARBA00006793"/>
    </source>
</evidence>
<protein>
    <recommendedName>
        <fullName evidence="14">Rad50/SbcC-type AAA domain-containing protein</fullName>
    </recommendedName>
</protein>
<keyword evidence="7" id="KW-0067">ATP-binding</keyword>
<keyword evidence="10" id="KW-0234">DNA repair</keyword>
<dbReference type="Proteomes" id="UP000245609">
    <property type="component" value="Unassembled WGS sequence"/>
</dbReference>
<dbReference type="AlphaFoldDB" id="A0A2T9ZGV0"/>
<dbReference type="EMBL" id="MBFS01000189">
    <property type="protein sequence ID" value="PVV03804.1"/>
    <property type="molecule type" value="Genomic_DNA"/>
</dbReference>
<comment type="subcellular location">
    <subcellularLocation>
        <location evidence="2">Chromosome</location>
    </subcellularLocation>
    <subcellularLocation>
        <location evidence="1">Nucleus</location>
    </subcellularLocation>
</comment>
<keyword evidence="4" id="KW-0158">Chromosome</keyword>
<keyword evidence="5" id="KW-0547">Nucleotide-binding</keyword>
<feature type="coiled-coil region" evidence="12">
    <location>
        <begin position="324"/>
        <end position="436"/>
    </location>
</feature>
<dbReference type="SUPFAM" id="SSF52540">
    <property type="entry name" value="P-loop containing nucleoside triphosphate hydrolases"/>
    <property type="match status" value="1"/>
</dbReference>
<dbReference type="STRING" id="133381.A0A2T9ZGV0"/>
<keyword evidence="11" id="KW-0539">Nucleus</keyword>
<accession>A0A2T9ZGV0</accession>
<evidence type="ECO:0000256" key="10">
    <source>
        <dbReference type="ARBA" id="ARBA00023204"/>
    </source>
</evidence>
<evidence type="ECO:0000256" key="6">
    <source>
        <dbReference type="ARBA" id="ARBA00022763"/>
    </source>
</evidence>
<evidence type="ECO:0000313" key="16">
    <source>
        <dbReference type="Proteomes" id="UP000245609"/>
    </source>
</evidence>
<evidence type="ECO:0000259" key="14">
    <source>
        <dbReference type="Pfam" id="PF13476"/>
    </source>
</evidence>
<comment type="similarity">
    <text evidence="3">Belongs to the SMC family. SMC6 subfamily.</text>
</comment>
<dbReference type="PANTHER" id="PTHR19306:SF6">
    <property type="entry name" value="STRUCTURAL MAINTENANCE OF CHROMOSOMES PROTEIN 6"/>
    <property type="match status" value="1"/>
</dbReference>
<proteinExistence type="inferred from homology"/>
<evidence type="ECO:0000256" key="13">
    <source>
        <dbReference type="SAM" id="MobiDB-lite"/>
    </source>
</evidence>
<dbReference type="InterPro" id="IPR027417">
    <property type="entry name" value="P-loop_NTPase"/>
</dbReference>
<keyword evidence="9" id="KW-0233">DNA recombination</keyword>
<keyword evidence="16" id="KW-1185">Reference proteome</keyword>
<dbReference type="Pfam" id="PF13476">
    <property type="entry name" value="AAA_23"/>
    <property type="match status" value="1"/>
</dbReference>
<evidence type="ECO:0000256" key="11">
    <source>
        <dbReference type="ARBA" id="ARBA00023242"/>
    </source>
</evidence>
<feature type="coiled-coil region" evidence="12">
    <location>
        <begin position="629"/>
        <end position="656"/>
    </location>
</feature>
<evidence type="ECO:0000256" key="1">
    <source>
        <dbReference type="ARBA" id="ARBA00004123"/>
    </source>
</evidence>
<feature type="domain" description="Rad50/SbcC-type AAA" evidence="14">
    <location>
        <begin position="45"/>
        <end position="294"/>
    </location>
</feature>
<dbReference type="GO" id="GO:0030915">
    <property type="term" value="C:Smc5-Smc6 complex"/>
    <property type="evidence" value="ECO:0007669"/>
    <property type="project" value="TreeGrafter"/>
</dbReference>
<feature type="compositionally biased region" description="Low complexity" evidence="13">
    <location>
        <begin position="961"/>
        <end position="972"/>
    </location>
</feature>
<evidence type="ECO:0000256" key="4">
    <source>
        <dbReference type="ARBA" id="ARBA00022454"/>
    </source>
</evidence>
<gene>
    <name evidence="15" type="ORF">BB560_001714</name>
</gene>
<organism evidence="15 16">
    <name type="scientific">Smittium megazygosporum</name>
    <dbReference type="NCBI Taxonomy" id="133381"/>
    <lineage>
        <taxon>Eukaryota</taxon>
        <taxon>Fungi</taxon>
        <taxon>Fungi incertae sedis</taxon>
        <taxon>Zoopagomycota</taxon>
        <taxon>Kickxellomycotina</taxon>
        <taxon>Harpellomycetes</taxon>
        <taxon>Harpellales</taxon>
        <taxon>Legeriomycetaceae</taxon>
        <taxon>Smittium</taxon>
    </lineage>
</organism>
<feature type="region of interest" description="Disordered" evidence="13">
    <location>
        <begin position="1"/>
        <end position="20"/>
    </location>
</feature>
<evidence type="ECO:0000256" key="2">
    <source>
        <dbReference type="ARBA" id="ARBA00004286"/>
    </source>
</evidence>
<dbReference type="GO" id="GO:0035861">
    <property type="term" value="C:site of double-strand break"/>
    <property type="evidence" value="ECO:0007669"/>
    <property type="project" value="TreeGrafter"/>
</dbReference>
<dbReference type="PANTHER" id="PTHR19306">
    <property type="entry name" value="STRUCTURAL MAINTENANCE OF CHROMOSOMES 5,6 SMC5, SMC6"/>
    <property type="match status" value="1"/>
</dbReference>
<evidence type="ECO:0000256" key="9">
    <source>
        <dbReference type="ARBA" id="ARBA00023172"/>
    </source>
</evidence>
<dbReference type="GO" id="GO:0005524">
    <property type="term" value="F:ATP binding"/>
    <property type="evidence" value="ECO:0007669"/>
    <property type="project" value="UniProtKB-KW"/>
</dbReference>
<feature type="coiled-coil region" evidence="12">
    <location>
        <begin position="261"/>
        <end position="288"/>
    </location>
</feature>
<feature type="coiled-coil region" evidence="12">
    <location>
        <begin position="201"/>
        <end position="228"/>
    </location>
</feature>
<evidence type="ECO:0000256" key="12">
    <source>
        <dbReference type="SAM" id="Coils"/>
    </source>
</evidence>
<dbReference type="OrthoDB" id="10072614at2759"/>
<dbReference type="GO" id="GO:0000724">
    <property type="term" value="P:double-strand break repair via homologous recombination"/>
    <property type="evidence" value="ECO:0007669"/>
    <property type="project" value="TreeGrafter"/>
</dbReference>
<keyword evidence="6" id="KW-0227">DNA damage</keyword>
<evidence type="ECO:0000256" key="7">
    <source>
        <dbReference type="ARBA" id="ARBA00022840"/>
    </source>
</evidence>
<evidence type="ECO:0000256" key="5">
    <source>
        <dbReference type="ARBA" id="ARBA00022741"/>
    </source>
</evidence>
<evidence type="ECO:0000256" key="8">
    <source>
        <dbReference type="ARBA" id="ARBA00023054"/>
    </source>
</evidence>